<evidence type="ECO:0000313" key="3">
    <source>
        <dbReference type="Proteomes" id="UP000281468"/>
    </source>
</evidence>
<accession>A0A3M7GPA4</accession>
<evidence type="ECO:0000313" key="2">
    <source>
        <dbReference type="EMBL" id="RMZ02914.1"/>
    </source>
</evidence>
<protein>
    <submittedName>
        <fullName evidence="2">Uncharacterized protein</fullName>
    </submittedName>
</protein>
<organism evidence="2 3">
    <name type="scientific">Hortaea werneckii</name>
    <name type="common">Black yeast</name>
    <name type="synonym">Cladosporium werneckii</name>
    <dbReference type="NCBI Taxonomy" id="91943"/>
    <lineage>
        <taxon>Eukaryota</taxon>
        <taxon>Fungi</taxon>
        <taxon>Dikarya</taxon>
        <taxon>Ascomycota</taxon>
        <taxon>Pezizomycotina</taxon>
        <taxon>Dothideomycetes</taxon>
        <taxon>Dothideomycetidae</taxon>
        <taxon>Mycosphaerellales</taxon>
        <taxon>Teratosphaeriaceae</taxon>
        <taxon>Hortaea</taxon>
    </lineage>
</organism>
<feature type="compositionally biased region" description="Polar residues" evidence="1">
    <location>
        <begin position="215"/>
        <end position="226"/>
    </location>
</feature>
<sequence length="232" mass="26145">MAALQDPSKIAGTEAGQEPAGLHKQLLDQKNGKQGDTYVSPSDAIMSPASQKLQGFKQRQINKQRFVHIIFHPETLTTSYGSSGGVFFFFLSIFSFKSDMKRNQEVLTRLSLAFFLAAARIKPPDSSSRERRAGMKAVQTSTLLLSRNGLEKQTATAVLREKEGNEGFWSRTWILLPIEKKKRKKKLLSADFTDGFLLSWLYGQGRPFQQEKNGKSSGYTPFSSQRRFGRRN</sequence>
<reference evidence="2 3" key="1">
    <citation type="journal article" date="2018" name="BMC Genomics">
        <title>Genomic evidence for intraspecific hybridization in a clonal and extremely halotolerant yeast.</title>
        <authorList>
            <person name="Gostincar C."/>
            <person name="Stajich J.E."/>
            <person name="Zupancic J."/>
            <person name="Zalar P."/>
            <person name="Gunde-Cimerman N."/>
        </authorList>
    </citation>
    <scope>NUCLEOTIDE SEQUENCE [LARGE SCALE GENOMIC DNA]</scope>
    <source>
        <strain evidence="2 3">EXF-171</strain>
    </source>
</reference>
<evidence type="ECO:0000256" key="1">
    <source>
        <dbReference type="SAM" id="MobiDB-lite"/>
    </source>
</evidence>
<dbReference type="EMBL" id="QWIQ01000160">
    <property type="protein sequence ID" value="RMZ02914.1"/>
    <property type="molecule type" value="Genomic_DNA"/>
</dbReference>
<dbReference type="Pfam" id="PF05032">
    <property type="entry name" value="Spo12"/>
    <property type="match status" value="1"/>
</dbReference>
<gene>
    <name evidence="2" type="ORF">D0862_05867</name>
</gene>
<proteinExistence type="predicted"/>
<name>A0A3M7GPA4_HORWE</name>
<dbReference type="InterPro" id="IPR007727">
    <property type="entry name" value="Spo12"/>
</dbReference>
<feature type="region of interest" description="Disordered" evidence="1">
    <location>
        <begin position="209"/>
        <end position="232"/>
    </location>
</feature>
<comment type="caution">
    <text evidence="2">The sequence shown here is derived from an EMBL/GenBank/DDBJ whole genome shotgun (WGS) entry which is preliminary data.</text>
</comment>
<dbReference type="Proteomes" id="UP000281468">
    <property type="component" value="Unassembled WGS sequence"/>
</dbReference>
<dbReference type="AlphaFoldDB" id="A0A3M7GPA4"/>